<dbReference type="AlphaFoldDB" id="A0A9N9FL11"/>
<dbReference type="SMART" id="SM00513">
    <property type="entry name" value="SAP"/>
    <property type="match status" value="1"/>
</dbReference>
<dbReference type="Pfam" id="PF02037">
    <property type="entry name" value="SAP"/>
    <property type="match status" value="1"/>
</dbReference>
<evidence type="ECO:0000313" key="3">
    <source>
        <dbReference type="EMBL" id="CAG8541591.1"/>
    </source>
</evidence>
<dbReference type="Proteomes" id="UP000789706">
    <property type="component" value="Unassembled WGS sequence"/>
</dbReference>
<evidence type="ECO:0000256" key="1">
    <source>
        <dbReference type="SAM" id="MobiDB-lite"/>
    </source>
</evidence>
<dbReference type="Gene3D" id="1.10.720.30">
    <property type="entry name" value="SAP domain"/>
    <property type="match status" value="1"/>
</dbReference>
<feature type="region of interest" description="Disordered" evidence="1">
    <location>
        <begin position="60"/>
        <end position="102"/>
    </location>
</feature>
<dbReference type="InterPro" id="IPR036361">
    <property type="entry name" value="SAP_dom_sf"/>
</dbReference>
<dbReference type="SUPFAM" id="SSF68906">
    <property type="entry name" value="SAP domain"/>
    <property type="match status" value="1"/>
</dbReference>
<feature type="compositionally biased region" description="Polar residues" evidence="1">
    <location>
        <begin position="75"/>
        <end position="102"/>
    </location>
</feature>
<accession>A0A9N9FL11</accession>
<reference evidence="3" key="1">
    <citation type="submission" date="2021-06" db="EMBL/GenBank/DDBJ databases">
        <authorList>
            <person name="Kallberg Y."/>
            <person name="Tangrot J."/>
            <person name="Rosling A."/>
        </authorList>
    </citation>
    <scope>NUCLEOTIDE SEQUENCE</scope>
    <source>
        <strain evidence="3">AZ414A</strain>
    </source>
</reference>
<comment type="caution">
    <text evidence="3">The sequence shown here is derived from an EMBL/GenBank/DDBJ whole genome shotgun (WGS) entry which is preliminary data.</text>
</comment>
<evidence type="ECO:0000259" key="2">
    <source>
        <dbReference type="PROSITE" id="PS50800"/>
    </source>
</evidence>
<feature type="domain" description="SAP" evidence="2">
    <location>
        <begin position="3"/>
        <end position="37"/>
    </location>
</feature>
<gene>
    <name evidence="3" type="ORF">DEBURN_LOCUS6637</name>
</gene>
<name>A0A9N9FL11_9GLOM</name>
<protein>
    <submittedName>
        <fullName evidence="3">11689_t:CDS:1</fullName>
    </submittedName>
</protein>
<sequence>MAYTEKRVLELRELCQARGLPTSGVKSTLVGRLKSYDLKRSNGKQESMKLDYVEIPVRKTSTKDGSLQDQHDTSDPSQDVVQSRPTLQTILPETPKSLTEQDISITEETQEFTDPVIEQHDQSQILQLLLSPETESPNPSTIPIVQIPTISTQMNNSSPVSNTTSPSTTSLFVTSPPTPTLLATTPPSTSKQYDTRSYTRGVMVNQGHSNCDQDHSNVQRSWIYNDGEIPFWFRDMYDTTYGYSYWGEGIMINQIEIEESNPIVLKIKNSLC</sequence>
<evidence type="ECO:0000313" key="4">
    <source>
        <dbReference type="Proteomes" id="UP000789706"/>
    </source>
</evidence>
<feature type="compositionally biased region" description="Low complexity" evidence="1">
    <location>
        <begin position="155"/>
        <end position="170"/>
    </location>
</feature>
<proteinExistence type="predicted"/>
<dbReference type="EMBL" id="CAJVPK010000702">
    <property type="protein sequence ID" value="CAG8541591.1"/>
    <property type="molecule type" value="Genomic_DNA"/>
</dbReference>
<dbReference type="PROSITE" id="PS50800">
    <property type="entry name" value="SAP"/>
    <property type="match status" value="1"/>
</dbReference>
<dbReference type="InterPro" id="IPR003034">
    <property type="entry name" value="SAP_dom"/>
</dbReference>
<feature type="region of interest" description="Disordered" evidence="1">
    <location>
        <begin position="155"/>
        <end position="180"/>
    </location>
</feature>
<organism evidence="3 4">
    <name type="scientific">Diversispora eburnea</name>
    <dbReference type="NCBI Taxonomy" id="1213867"/>
    <lineage>
        <taxon>Eukaryota</taxon>
        <taxon>Fungi</taxon>
        <taxon>Fungi incertae sedis</taxon>
        <taxon>Mucoromycota</taxon>
        <taxon>Glomeromycotina</taxon>
        <taxon>Glomeromycetes</taxon>
        <taxon>Diversisporales</taxon>
        <taxon>Diversisporaceae</taxon>
        <taxon>Diversispora</taxon>
    </lineage>
</organism>
<dbReference type="OrthoDB" id="2369451at2759"/>
<keyword evidence="4" id="KW-1185">Reference proteome</keyword>